<dbReference type="InterPro" id="IPR012337">
    <property type="entry name" value="RNaseH-like_sf"/>
</dbReference>
<dbReference type="SUPFAM" id="SSF53098">
    <property type="entry name" value="Ribonuclease H-like"/>
    <property type="match status" value="1"/>
</dbReference>
<organism evidence="2 3">
    <name type="scientific">Karstenula rhodostoma CBS 690.94</name>
    <dbReference type="NCBI Taxonomy" id="1392251"/>
    <lineage>
        <taxon>Eukaryota</taxon>
        <taxon>Fungi</taxon>
        <taxon>Dikarya</taxon>
        <taxon>Ascomycota</taxon>
        <taxon>Pezizomycotina</taxon>
        <taxon>Dothideomycetes</taxon>
        <taxon>Pleosporomycetidae</taxon>
        <taxon>Pleosporales</taxon>
        <taxon>Massarineae</taxon>
        <taxon>Didymosphaeriaceae</taxon>
        <taxon>Karstenula</taxon>
    </lineage>
</organism>
<protein>
    <recommendedName>
        <fullName evidence="1">Gfd2/YDR514C-like C-terminal domain-containing protein</fullName>
    </recommendedName>
</protein>
<dbReference type="AlphaFoldDB" id="A0A9P4P7X4"/>
<dbReference type="EMBL" id="MU001513">
    <property type="protein sequence ID" value="KAF2438179.1"/>
    <property type="molecule type" value="Genomic_DNA"/>
</dbReference>
<gene>
    <name evidence="2" type="ORF">P171DRAFT_334645</name>
</gene>
<accession>A0A9P4P7X4</accession>
<evidence type="ECO:0000313" key="3">
    <source>
        <dbReference type="Proteomes" id="UP000799764"/>
    </source>
</evidence>
<dbReference type="GO" id="GO:0005634">
    <property type="term" value="C:nucleus"/>
    <property type="evidence" value="ECO:0007669"/>
    <property type="project" value="TreeGrafter"/>
</dbReference>
<dbReference type="InterPro" id="IPR048519">
    <property type="entry name" value="Gfd2/YDR514C-like_C"/>
</dbReference>
<feature type="domain" description="Gfd2/YDR514C-like C-terminal" evidence="1">
    <location>
        <begin position="9"/>
        <end position="194"/>
    </location>
</feature>
<comment type="caution">
    <text evidence="2">The sequence shown here is derived from an EMBL/GenBank/DDBJ whole genome shotgun (WGS) entry which is preliminary data.</text>
</comment>
<dbReference type="Pfam" id="PF21762">
    <property type="entry name" value="DEDDh_C"/>
    <property type="match status" value="1"/>
</dbReference>
<name>A0A9P4P7X4_9PLEO</name>
<feature type="non-terminal residue" evidence="2">
    <location>
        <position position="229"/>
    </location>
</feature>
<dbReference type="Proteomes" id="UP000799764">
    <property type="component" value="Unassembled WGS sequence"/>
</dbReference>
<dbReference type="PANTHER" id="PTHR28083">
    <property type="entry name" value="GOOD FOR FULL DBP5 ACTIVITY PROTEIN 2"/>
    <property type="match status" value="1"/>
</dbReference>
<evidence type="ECO:0000313" key="2">
    <source>
        <dbReference type="EMBL" id="KAF2438179.1"/>
    </source>
</evidence>
<dbReference type="InterPro" id="IPR040151">
    <property type="entry name" value="Gfd2/YDR514C-like"/>
</dbReference>
<sequence>PPLAYLTTVICFDTEGWNADSSKLTEVGFNRFFAESVRQIEPGLWGEGILRKASFYHARIAENSHLQTRSGTKGDPTSNRFGRTRFLSSKEACIALEEFFAVRTADGQGICPVVILGHALGGDIEKLWRLLGFDPNRLGNVVKEIDTQQIVRDMGFWIARDQVGLQRIIFTLGFEYRDAHTASNDAAMTLIAAVLLVLPGNGSSEEKKLQEVVDEIERLSQGDTWDHGS</sequence>
<feature type="non-terminal residue" evidence="2">
    <location>
        <position position="1"/>
    </location>
</feature>
<proteinExistence type="predicted"/>
<dbReference type="PANTHER" id="PTHR28083:SF1">
    <property type="entry name" value="GOOD FOR FULL DBP5 ACTIVITY PROTEIN 2"/>
    <property type="match status" value="1"/>
</dbReference>
<evidence type="ECO:0000259" key="1">
    <source>
        <dbReference type="Pfam" id="PF21762"/>
    </source>
</evidence>
<keyword evidence="3" id="KW-1185">Reference proteome</keyword>
<reference evidence="2" key="1">
    <citation type="journal article" date="2020" name="Stud. Mycol.">
        <title>101 Dothideomycetes genomes: a test case for predicting lifestyles and emergence of pathogens.</title>
        <authorList>
            <person name="Haridas S."/>
            <person name="Albert R."/>
            <person name="Binder M."/>
            <person name="Bloem J."/>
            <person name="Labutti K."/>
            <person name="Salamov A."/>
            <person name="Andreopoulos B."/>
            <person name="Baker S."/>
            <person name="Barry K."/>
            <person name="Bills G."/>
            <person name="Bluhm B."/>
            <person name="Cannon C."/>
            <person name="Castanera R."/>
            <person name="Culley D."/>
            <person name="Daum C."/>
            <person name="Ezra D."/>
            <person name="Gonzalez J."/>
            <person name="Henrissat B."/>
            <person name="Kuo A."/>
            <person name="Liang C."/>
            <person name="Lipzen A."/>
            <person name="Lutzoni F."/>
            <person name="Magnuson J."/>
            <person name="Mondo S."/>
            <person name="Nolan M."/>
            <person name="Ohm R."/>
            <person name="Pangilinan J."/>
            <person name="Park H.-J."/>
            <person name="Ramirez L."/>
            <person name="Alfaro M."/>
            <person name="Sun H."/>
            <person name="Tritt A."/>
            <person name="Yoshinaga Y."/>
            <person name="Zwiers L.-H."/>
            <person name="Turgeon B."/>
            <person name="Goodwin S."/>
            <person name="Spatafora J."/>
            <person name="Crous P."/>
            <person name="Grigoriev I."/>
        </authorList>
    </citation>
    <scope>NUCLEOTIDE SEQUENCE</scope>
    <source>
        <strain evidence="2">CBS 690.94</strain>
    </source>
</reference>
<dbReference type="OrthoDB" id="5953249at2759"/>